<feature type="compositionally biased region" description="Acidic residues" evidence="10">
    <location>
        <begin position="201"/>
        <end position="211"/>
    </location>
</feature>
<evidence type="ECO:0000256" key="1">
    <source>
        <dbReference type="ARBA" id="ARBA00004123"/>
    </source>
</evidence>
<dbReference type="PANTHER" id="PTHR47958">
    <property type="entry name" value="ATP-DEPENDENT RNA HELICASE DBP3"/>
    <property type="match status" value="1"/>
</dbReference>
<feature type="compositionally biased region" description="Basic residues" evidence="10">
    <location>
        <begin position="1"/>
        <end position="24"/>
    </location>
</feature>
<dbReference type="SMART" id="SM00487">
    <property type="entry name" value="DEXDc"/>
    <property type="match status" value="1"/>
</dbReference>
<dbReference type="PROSITE" id="PS51192">
    <property type="entry name" value="HELICASE_ATP_BIND_1"/>
    <property type="match status" value="1"/>
</dbReference>
<feature type="compositionally biased region" description="Basic and acidic residues" evidence="10">
    <location>
        <begin position="26"/>
        <end position="49"/>
    </location>
</feature>
<accession>A0A2K5HIL6</accession>
<dbReference type="Pfam" id="PF00271">
    <property type="entry name" value="Helicase_C"/>
    <property type="match status" value="1"/>
</dbReference>
<dbReference type="Ensembl" id="ENSCANT00000016546.1">
    <property type="protein sequence ID" value="ENSCANP00000004202.1"/>
    <property type="gene ID" value="ENSCANG00000014766.1"/>
</dbReference>
<evidence type="ECO:0000256" key="4">
    <source>
        <dbReference type="ARBA" id="ARBA00022801"/>
    </source>
</evidence>
<dbReference type="GO" id="GO:0003676">
    <property type="term" value="F:nucleic acid binding"/>
    <property type="evidence" value="ECO:0007669"/>
    <property type="project" value="InterPro"/>
</dbReference>
<evidence type="ECO:0000256" key="9">
    <source>
        <dbReference type="RuleBase" id="RU000492"/>
    </source>
</evidence>
<name>A0A2K5HIL6_COLAP</name>
<evidence type="ECO:0000313" key="14">
    <source>
        <dbReference type="Proteomes" id="UP000233080"/>
    </source>
</evidence>
<keyword evidence="6 9" id="KW-0067">ATP-binding</keyword>
<dbReference type="AlphaFoldDB" id="A0A2K5HIL6"/>
<dbReference type="CDD" id="cd18787">
    <property type="entry name" value="SF2_C_DEAD"/>
    <property type="match status" value="1"/>
</dbReference>
<dbReference type="InterPro" id="IPR011545">
    <property type="entry name" value="DEAD/DEAH_box_helicase_dom"/>
</dbReference>
<dbReference type="RefSeq" id="XP_011814209.1">
    <property type="nucleotide sequence ID" value="XM_011958819.1"/>
</dbReference>
<evidence type="ECO:0000256" key="6">
    <source>
        <dbReference type="ARBA" id="ARBA00022840"/>
    </source>
</evidence>
<organism evidence="13 14">
    <name type="scientific">Colobus angolensis palliatus</name>
    <name type="common">Peters' Angolan colobus</name>
    <dbReference type="NCBI Taxonomy" id="336983"/>
    <lineage>
        <taxon>Eukaryota</taxon>
        <taxon>Metazoa</taxon>
        <taxon>Chordata</taxon>
        <taxon>Craniata</taxon>
        <taxon>Vertebrata</taxon>
        <taxon>Euteleostomi</taxon>
        <taxon>Mammalia</taxon>
        <taxon>Eutheria</taxon>
        <taxon>Euarchontoglires</taxon>
        <taxon>Primates</taxon>
        <taxon>Haplorrhini</taxon>
        <taxon>Catarrhini</taxon>
        <taxon>Cercopithecidae</taxon>
        <taxon>Colobinae</taxon>
        <taxon>Colobus</taxon>
    </lineage>
</organism>
<dbReference type="InterPro" id="IPR027417">
    <property type="entry name" value="P-loop_NTPase"/>
</dbReference>
<dbReference type="InterPro" id="IPR000629">
    <property type="entry name" value="RNA-helicase_DEAD-box_CS"/>
</dbReference>
<dbReference type="FunFam" id="3.40.50.300:FF:000584">
    <property type="entry name" value="probable ATP-dependent RNA helicase DDX46"/>
    <property type="match status" value="1"/>
</dbReference>
<feature type="compositionally biased region" description="Basic residues" evidence="10">
    <location>
        <begin position="50"/>
        <end position="73"/>
    </location>
</feature>
<keyword evidence="5 9" id="KW-0347">Helicase</keyword>
<dbReference type="EC" id="3.6.4.13" evidence="2"/>
<dbReference type="GO" id="GO:0003724">
    <property type="term" value="F:RNA helicase activity"/>
    <property type="evidence" value="ECO:0007669"/>
    <property type="project" value="UniProtKB-EC"/>
</dbReference>
<keyword evidence="8" id="KW-0539">Nucleus</keyword>
<dbReference type="GO" id="GO:0005634">
    <property type="term" value="C:nucleus"/>
    <property type="evidence" value="ECO:0007669"/>
    <property type="project" value="UniProtKB-SubCell"/>
</dbReference>
<dbReference type="STRING" id="336983.ENSCANP00000004202"/>
<dbReference type="Pfam" id="PF00270">
    <property type="entry name" value="DEAD"/>
    <property type="match status" value="1"/>
</dbReference>
<dbReference type="InterPro" id="IPR001650">
    <property type="entry name" value="Helicase_C-like"/>
</dbReference>
<dbReference type="GO" id="GO:0016787">
    <property type="term" value="F:hydrolase activity"/>
    <property type="evidence" value="ECO:0007669"/>
    <property type="project" value="UniProtKB-KW"/>
</dbReference>
<feature type="compositionally biased region" description="Basic and acidic residues" evidence="10">
    <location>
        <begin position="112"/>
        <end position="200"/>
    </location>
</feature>
<evidence type="ECO:0000259" key="12">
    <source>
        <dbReference type="PROSITE" id="PS51194"/>
    </source>
</evidence>
<dbReference type="OrthoDB" id="196131at2759"/>
<dbReference type="InterPro" id="IPR014001">
    <property type="entry name" value="Helicase_ATP-bd"/>
</dbReference>
<keyword evidence="7" id="KW-0175">Coiled coil</keyword>
<keyword evidence="14" id="KW-1185">Reference proteome</keyword>
<proteinExistence type="inferred from homology"/>
<evidence type="ECO:0000256" key="5">
    <source>
        <dbReference type="ARBA" id="ARBA00022806"/>
    </source>
</evidence>
<dbReference type="PROSITE" id="PS00039">
    <property type="entry name" value="DEAD_ATP_HELICASE"/>
    <property type="match status" value="1"/>
</dbReference>
<evidence type="ECO:0000313" key="13">
    <source>
        <dbReference type="Ensembl" id="ENSCANP00000004202.1"/>
    </source>
</evidence>
<reference evidence="13" key="1">
    <citation type="submission" date="2025-08" db="UniProtKB">
        <authorList>
            <consortium name="Ensembl"/>
        </authorList>
    </citation>
    <scope>IDENTIFICATION</scope>
</reference>
<feature type="compositionally biased region" description="Acidic residues" evidence="10">
    <location>
        <begin position="219"/>
        <end position="228"/>
    </location>
</feature>
<dbReference type="GO" id="GO:0005524">
    <property type="term" value="F:ATP binding"/>
    <property type="evidence" value="ECO:0007669"/>
    <property type="project" value="UniProtKB-KW"/>
</dbReference>
<keyword evidence="3 9" id="KW-0547">Nucleotide-binding</keyword>
<evidence type="ECO:0000256" key="10">
    <source>
        <dbReference type="SAM" id="MobiDB-lite"/>
    </source>
</evidence>
<feature type="compositionally biased region" description="Basic residues" evidence="10">
    <location>
        <begin position="81"/>
        <end position="103"/>
    </location>
</feature>
<protein>
    <recommendedName>
        <fullName evidence="2">RNA helicase</fullName>
        <ecNumber evidence="2">3.6.4.13</ecNumber>
    </recommendedName>
</protein>
<keyword evidence="4 9" id="KW-0378">Hydrolase</keyword>
<evidence type="ECO:0000256" key="2">
    <source>
        <dbReference type="ARBA" id="ARBA00012552"/>
    </source>
</evidence>
<dbReference type="GO" id="GO:0000398">
    <property type="term" value="P:mRNA splicing, via spliceosome"/>
    <property type="evidence" value="ECO:0007669"/>
    <property type="project" value="UniProtKB-ARBA"/>
</dbReference>
<evidence type="ECO:0000259" key="11">
    <source>
        <dbReference type="PROSITE" id="PS51192"/>
    </source>
</evidence>
<comment type="similarity">
    <text evidence="9">Belongs to the DEAD box helicase family.</text>
</comment>
<feature type="domain" description="Helicase ATP-binding" evidence="11">
    <location>
        <begin position="227"/>
        <end position="386"/>
    </location>
</feature>
<dbReference type="OMA" id="PIYESRR"/>
<dbReference type="GeneID" id="105523812"/>
<evidence type="ECO:0000256" key="3">
    <source>
        <dbReference type="ARBA" id="ARBA00022741"/>
    </source>
</evidence>
<sequence length="617" mass="70969">MGRESRHYRKRSASRGRSGSRSRSRSPSDKRSKRGDDRRSRSRDRDRRRERSRSRDKRRSRSRDRKRLRRSRSRERDRSRERRRSRSRDRRRSRSRSRGRRSRSSSPGNKSKKIENRSRSKEKTDGGESSKEKKKDKDDKEDEKEKDAGNFDQNKLEEEMRKRKERVEKWREEQRKKAMENIGELKKEIEEMKQGKKWSLEDDDDDEDDPAEAEKEGNEMEGEELDPLDAYMEEVKEEVKKFNMRSVKGGGGNEKKSGPTVTKVVTVVTTKKAVVDSDKKKGELMENDQDAMEIAELKRGAEIIVCTPGRMIDMLAANSGRVTNLRRVTYVVLDEADRMFDMGFEPQVMRIVDNVRPDRQTVMFSATFPRAMEALARRILSKPIEVQVGGRSVVCSDVEQQVIVIEEEKKFLKLLELLGHYQESGSVIIFVDKQEHADGLLKDLMRASYPCMSLHGGIDQYDRDSIINDFKNGTCKLLVATSVAARGLDVKHLILVVNYSCPNHYEDYVHRAGRTGRAGNKGYAYTFITEDQARYAGDIIKALELSGTAVPPDLEKLWSDFKDQQKAEGKIIKKSSGFSGKGFKFDETEQALANERKKLQKAALGLQDSDDEDAAVD</sequence>
<evidence type="ECO:0000256" key="8">
    <source>
        <dbReference type="ARBA" id="ARBA00023242"/>
    </source>
</evidence>
<dbReference type="KEGG" id="cang:105523812"/>
<dbReference type="Gene3D" id="3.40.50.300">
    <property type="entry name" value="P-loop containing nucleotide triphosphate hydrolases"/>
    <property type="match status" value="2"/>
</dbReference>
<dbReference type="SMART" id="SM00490">
    <property type="entry name" value="HELICc"/>
    <property type="match status" value="1"/>
</dbReference>
<dbReference type="Proteomes" id="UP000233080">
    <property type="component" value="Unassembled WGS sequence"/>
</dbReference>
<feature type="domain" description="Helicase C-terminal" evidence="12">
    <location>
        <begin position="397"/>
        <end position="558"/>
    </location>
</feature>
<evidence type="ECO:0000256" key="7">
    <source>
        <dbReference type="ARBA" id="ARBA00023054"/>
    </source>
</evidence>
<feature type="region of interest" description="Disordered" evidence="10">
    <location>
        <begin position="1"/>
        <end position="228"/>
    </location>
</feature>
<reference evidence="13" key="2">
    <citation type="submission" date="2025-09" db="UniProtKB">
        <authorList>
            <consortium name="Ensembl"/>
        </authorList>
    </citation>
    <scope>IDENTIFICATION</scope>
</reference>
<dbReference type="SUPFAM" id="SSF52540">
    <property type="entry name" value="P-loop containing nucleoside triphosphate hydrolases"/>
    <property type="match status" value="1"/>
</dbReference>
<comment type="subcellular location">
    <subcellularLocation>
        <location evidence="1">Nucleus</location>
    </subcellularLocation>
</comment>
<dbReference type="PROSITE" id="PS51194">
    <property type="entry name" value="HELICASE_CTER"/>
    <property type="match status" value="1"/>
</dbReference>